<comment type="caution">
    <text evidence="2">The sequence shown here is derived from an EMBL/GenBank/DDBJ whole genome shotgun (WGS) entry which is preliminary data.</text>
</comment>
<keyword evidence="3" id="KW-1185">Reference proteome</keyword>
<evidence type="ECO:0000313" key="2">
    <source>
        <dbReference type="EMBL" id="KAJ1193713.1"/>
    </source>
</evidence>
<accession>A0AAV7UX90</accession>
<reference evidence="2" key="1">
    <citation type="journal article" date="2022" name="bioRxiv">
        <title>Sequencing and chromosome-scale assembly of the giantPleurodeles waltlgenome.</title>
        <authorList>
            <person name="Brown T."/>
            <person name="Elewa A."/>
            <person name="Iarovenko S."/>
            <person name="Subramanian E."/>
            <person name="Araus A.J."/>
            <person name="Petzold A."/>
            <person name="Susuki M."/>
            <person name="Suzuki K.-i.T."/>
            <person name="Hayashi T."/>
            <person name="Toyoda A."/>
            <person name="Oliveira C."/>
            <person name="Osipova E."/>
            <person name="Leigh N.D."/>
            <person name="Simon A."/>
            <person name="Yun M.H."/>
        </authorList>
    </citation>
    <scope>NUCLEOTIDE SEQUENCE</scope>
    <source>
        <strain evidence="2">20211129_DDA</strain>
        <tissue evidence="2">Liver</tissue>
    </source>
</reference>
<dbReference type="AlphaFoldDB" id="A0AAV7UX90"/>
<proteinExistence type="predicted"/>
<sequence>MEKVCEKEKWMRGREEFERVGDKGERQKVGYQTNVEGIIEIMKQTNKTEGLVGSMLNENARRKEPKQGRTYEERKKERREWDCETGEAQAERKEERDRKKEGGKTERWRVEEPHCERKSNKRDK</sequence>
<feature type="region of interest" description="Disordered" evidence="1">
    <location>
        <begin position="50"/>
        <end position="124"/>
    </location>
</feature>
<protein>
    <submittedName>
        <fullName evidence="2">Uncharacterized protein</fullName>
    </submittedName>
</protein>
<feature type="compositionally biased region" description="Basic and acidic residues" evidence="1">
    <location>
        <begin position="59"/>
        <end position="82"/>
    </location>
</feature>
<feature type="compositionally biased region" description="Basic and acidic residues" evidence="1">
    <location>
        <begin position="89"/>
        <end position="118"/>
    </location>
</feature>
<gene>
    <name evidence="2" type="ORF">NDU88_003009</name>
</gene>
<dbReference type="Proteomes" id="UP001066276">
    <property type="component" value="Chromosome 2_2"/>
</dbReference>
<evidence type="ECO:0000256" key="1">
    <source>
        <dbReference type="SAM" id="MobiDB-lite"/>
    </source>
</evidence>
<evidence type="ECO:0000313" key="3">
    <source>
        <dbReference type="Proteomes" id="UP001066276"/>
    </source>
</evidence>
<dbReference type="EMBL" id="JANPWB010000004">
    <property type="protein sequence ID" value="KAJ1193713.1"/>
    <property type="molecule type" value="Genomic_DNA"/>
</dbReference>
<name>A0AAV7UX90_PLEWA</name>
<organism evidence="2 3">
    <name type="scientific">Pleurodeles waltl</name>
    <name type="common">Iberian ribbed newt</name>
    <dbReference type="NCBI Taxonomy" id="8319"/>
    <lineage>
        <taxon>Eukaryota</taxon>
        <taxon>Metazoa</taxon>
        <taxon>Chordata</taxon>
        <taxon>Craniata</taxon>
        <taxon>Vertebrata</taxon>
        <taxon>Euteleostomi</taxon>
        <taxon>Amphibia</taxon>
        <taxon>Batrachia</taxon>
        <taxon>Caudata</taxon>
        <taxon>Salamandroidea</taxon>
        <taxon>Salamandridae</taxon>
        <taxon>Pleurodelinae</taxon>
        <taxon>Pleurodeles</taxon>
    </lineage>
</organism>